<dbReference type="Proteomes" id="UP001439008">
    <property type="component" value="Unassembled WGS sequence"/>
</dbReference>
<sequence>MARKNRPKRKNRTKVDTYCEIDSLKKSSATSKELIVEQLTTAINQKSANEISEFEAKKELCLKYQRRFYGFDLSIIGISNSSLPPFSCRKRPLKQTRKRLNILRKKPKTGLCKKICCCLMAKSVLIF</sequence>
<dbReference type="EMBL" id="JBDODL010001528">
    <property type="protein sequence ID" value="MES1921594.1"/>
    <property type="molecule type" value="Genomic_DNA"/>
</dbReference>
<reference evidence="1 2" key="1">
    <citation type="journal article" date="2024" name="BMC Biol.">
        <title>Comparative genomics of Ascetosporea gives new insight into the evolutionary basis for animal parasitism in Rhizaria.</title>
        <authorList>
            <person name="Hiltunen Thoren M."/>
            <person name="Onut-Brannstrom I."/>
            <person name="Alfjorden A."/>
            <person name="Peckova H."/>
            <person name="Swords F."/>
            <person name="Hooper C."/>
            <person name="Holzer A.S."/>
            <person name="Bass D."/>
            <person name="Burki F."/>
        </authorList>
    </citation>
    <scope>NUCLEOTIDE SEQUENCE [LARGE SCALE GENOMIC DNA]</scope>
    <source>
        <strain evidence="1">20-A016</strain>
    </source>
</reference>
<evidence type="ECO:0000313" key="2">
    <source>
        <dbReference type="Proteomes" id="UP001439008"/>
    </source>
</evidence>
<proteinExistence type="predicted"/>
<evidence type="ECO:0000313" key="1">
    <source>
        <dbReference type="EMBL" id="MES1921594.1"/>
    </source>
</evidence>
<organism evidence="1 2">
    <name type="scientific">Bonamia ostreae</name>
    <dbReference type="NCBI Taxonomy" id="126728"/>
    <lineage>
        <taxon>Eukaryota</taxon>
        <taxon>Sar</taxon>
        <taxon>Rhizaria</taxon>
        <taxon>Endomyxa</taxon>
        <taxon>Ascetosporea</taxon>
        <taxon>Haplosporida</taxon>
        <taxon>Bonamia</taxon>
    </lineage>
</organism>
<protein>
    <submittedName>
        <fullName evidence="1">Uncharacterized protein</fullName>
    </submittedName>
</protein>
<keyword evidence="2" id="KW-1185">Reference proteome</keyword>
<accession>A0ABV2APX4</accession>
<comment type="caution">
    <text evidence="1">The sequence shown here is derived from an EMBL/GenBank/DDBJ whole genome shotgun (WGS) entry which is preliminary data.</text>
</comment>
<gene>
    <name evidence="1" type="ORF">MHBO_003125</name>
</gene>
<name>A0ABV2APX4_9EUKA</name>